<feature type="transmembrane region" description="Helical" evidence="10">
    <location>
        <begin position="153"/>
        <end position="178"/>
    </location>
</feature>
<evidence type="ECO:0000256" key="8">
    <source>
        <dbReference type="ARBA" id="ARBA00023214"/>
    </source>
</evidence>
<keyword evidence="5" id="KW-0406">Ion transport</keyword>
<feature type="transmembrane region" description="Helical" evidence="10">
    <location>
        <begin position="65"/>
        <end position="82"/>
    </location>
</feature>
<keyword evidence="4 10" id="KW-1133">Transmembrane helix</keyword>
<name>A0ABN6XXF6_9MICO</name>
<dbReference type="PANTHER" id="PTHR43427">
    <property type="entry name" value="CHLORIDE CHANNEL PROTEIN CLC-E"/>
    <property type="match status" value="1"/>
</dbReference>
<dbReference type="InterPro" id="IPR050368">
    <property type="entry name" value="ClC-type_chloride_channel"/>
</dbReference>
<dbReference type="InterPro" id="IPR001807">
    <property type="entry name" value="ClC"/>
</dbReference>
<keyword evidence="6 10" id="KW-0472">Membrane</keyword>
<evidence type="ECO:0000313" key="11">
    <source>
        <dbReference type="EMBL" id="BDZ48335.1"/>
    </source>
</evidence>
<evidence type="ECO:0000256" key="9">
    <source>
        <dbReference type="ARBA" id="ARBA00023303"/>
    </source>
</evidence>
<evidence type="ECO:0000256" key="10">
    <source>
        <dbReference type="SAM" id="Phobius"/>
    </source>
</evidence>
<accession>A0ABN6XXF6</accession>
<dbReference type="Pfam" id="PF00654">
    <property type="entry name" value="Voltage_CLC"/>
    <property type="match status" value="1"/>
</dbReference>
<reference evidence="12" key="1">
    <citation type="journal article" date="2019" name="Int. J. Syst. Evol. Microbiol.">
        <title>The Global Catalogue of Microorganisms (GCM) 10K type strain sequencing project: providing services to taxonomists for standard genome sequencing and annotation.</title>
        <authorList>
            <consortium name="The Broad Institute Genomics Platform"/>
            <consortium name="The Broad Institute Genome Sequencing Center for Infectious Disease"/>
            <person name="Wu L."/>
            <person name="Ma J."/>
        </authorList>
    </citation>
    <scope>NUCLEOTIDE SEQUENCE [LARGE SCALE GENOMIC DNA]</scope>
    <source>
        <strain evidence="12">NBRC 108728</strain>
    </source>
</reference>
<dbReference type="InterPro" id="IPR014743">
    <property type="entry name" value="Cl-channel_core"/>
</dbReference>
<comment type="subcellular location">
    <subcellularLocation>
        <location evidence="1">Membrane</location>
        <topology evidence="1">Multi-pass membrane protein</topology>
    </subcellularLocation>
</comment>
<feature type="transmembrane region" description="Helical" evidence="10">
    <location>
        <begin position="185"/>
        <end position="207"/>
    </location>
</feature>
<keyword evidence="7" id="KW-0869">Chloride channel</keyword>
<keyword evidence="9" id="KW-0407">Ion channel</keyword>
<dbReference type="SUPFAM" id="SSF81340">
    <property type="entry name" value="Clc chloride channel"/>
    <property type="match status" value="1"/>
</dbReference>
<dbReference type="Gene3D" id="1.10.3080.10">
    <property type="entry name" value="Clc chloride channel"/>
    <property type="match status" value="1"/>
</dbReference>
<feature type="transmembrane region" description="Helical" evidence="10">
    <location>
        <begin position="103"/>
        <end position="123"/>
    </location>
</feature>
<gene>
    <name evidence="11" type="ORF">GCM10025867_05760</name>
</gene>
<feature type="transmembrane region" description="Helical" evidence="10">
    <location>
        <begin position="12"/>
        <end position="37"/>
    </location>
</feature>
<evidence type="ECO:0000313" key="12">
    <source>
        <dbReference type="Proteomes" id="UP001321486"/>
    </source>
</evidence>
<sequence>MTSPHPASAHWLIRLVAVTILVGLGAGVSGLVVSWLLHGLEHVTYGFGEGDFLDDLPTPSNLRRVLALFIAGVVGGFGWWALRRFGKKVVSVEAAVEGARMPVLSSLANVALQIVIVGLGASIGREVAPRELAALAAQWITRTTGVNQRERRILVACGAGAGLAAVYDVPLAGAVFAIEVLLAELSIATVLPALATSAIAALVARLVTSAAPCTTSRT</sequence>
<evidence type="ECO:0000256" key="1">
    <source>
        <dbReference type="ARBA" id="ARBA00004141"/>
    </source>
</evidence>
<organism evidence="11 12">
    <name type="scientific">Frondihabitans sucicola</name>
    <dbReference type="NCBI Taxonomy" id="1268041"/>
    <lineage>
        <taxon>Bacteria</taxon>
        <taxon>Bacillati</taxon>
        <taxon>Actinomycetota</taxon>
        <taxon>Actinomycetes</taxon>
        <taxon>Micrococcales</taxon>
        <taxon>Microbacteriaceae</taxon>
        <taxon>Frondihabitans</taxon>
    </lineage>
</organism>
<keyword evidence="8" id="KW-0868">Chloride</keyword>
<evidence type="ECO:0000256" key="2">
    <source>
        <dbReference type="ARBA" id="ARBA00022448"/>
    </source>
</evidence>
<keyword evidence="2" id="KW-0813">Transport</keyword>
<keyword evidence="12" id="KW-1185">Reference proteome</keyword>
<dbReference type="EMBL" id="AP027732">
    <property type="protein sequence ID" value="BDZ48335.1"/>
    <property type="molecule type" value="Genomic_DNA"/>
</dbReference>
<dbReference type="Proteomes" id="UP001321486">
    <property type="component" value="Chromosome"/>
</dbReference>
<keyword evidence="3 10" id="KW-0812">Transmembrane</keyword>
<evidence type="ECO:0000256" key="3">
    <source>
        <dbReference type="ARBA" id="ARBA00022692"/>
    </source>
</evidence>
<evidence type="ECO:0000256" key="7">
    <source>
        <dbReference type="ARBA" id="ARBA00023173"/>
    </source>
</evidence>
<evidence type="ECO:0008006" key="13">
    <source>
        <dbReference type="Google" id="ProtNLM"/>
    </source>
</evidence>
<dbReference type="PANTHER" id="PTHR43427:SF6">
    <property type="entry name" value="CHLORIDE CHANNEL PROTEIN CLC-E"/>
    <property type="match status" value="1"/>
</dbReference>
<evidence type="ECO:0000256" key="5">
    <source>
        <dbReference type="ARBA" id="ARBA00023065"/>
    </source>
</evidence>
<protein>
    <recommendedName>
        <fullName evidence="13">Chloride channel protein</fullName>
    </recommendedName>
</protein>
<proteinExistence type="predicted"/>
<evidence type="ECO:0000256" key="6">
    <source>
        <dbReference type="ARBA" id="ARBA00023136"/>
    </source>
</evidence>
<evidence type="ECO:0000256" key="4">
    <source>
        <dbReference type="ARBA" id="ARBA00022989"/>
    </source>
</evidence>